<name>A0A951UMJ5_9CYAN</name>
<gene>
    <name evidence="2" type="ORF">KME15_12165</name>
</gene>
<dbReference type="EMBL" id="JAHHHD010000011">
    <property type="protein sequence ID" value="MBW4659422.1"/>
    <property type="molecule type" value="Genomic_DNA"/>
</dbReference>
<evidence type="ECO:0000313" key="3">
    <source>
        <dbReference type="Proteomes" id="UP000757435"/>
    </source>
</evidence>
<evidence type="ECO:0000313" key="2">
    <source>
        <dbReference type="EMBL" id="MBW4659422.1"/>
    </source>
</evidence>
<proteinExistence type="predicted"/>
<reference evidence="2" key="2">
    <citation type="journal article" date="2022" name="Microbiol. Resour. Announc.">
        <title>Metagenome Sequencing to Explore Phylogenomics of Terrestrial Cyanobacteria.</title>
        <authorList>
            <person name="Ward R.D."/>
            <person name="Stajich J.E."/>
            <person name="Johansen J.R."/>
            <person name="Huntemann M."/>
            <person name="Clum A."/>
            <person name="Foster B."/>
            <person name="Foster B."/>
            <person name="Roux S."/>
            <person name="Palaniappan K."/>
            <person name="Varghese N."/>
            <person name="Mukherjee S."/>
            <person name="Reddy T.B.K."/>
            <person name="Daum C."/>
            <person name="Copeland A."/>
            <person name="Chen I.A."/>
            <person name="Ivanova N.N."/>
            <person name="Kyrpides N.C."/>
            <person name="Shapiro N."/>
            <person name="Eloe-Fadrosh E.A."/>
            <person name="Pietrasiak N."/>
        </authorList>
    </citation>
    <scope>NUCLEOTIDE SEQUENCE</scope>
    <source>
        <strain evidence="2">UHER 2000/2452</strain>
    </source>
</reference>
<organism evidence="2 3">
    <name type="scientific">Drouetiella hepatica Uher 2000/2452</name>
    <dbReference type="NCBI Taxonomy" id="904376"/>
    <lineage>
        <taxon>Bacteria</taxon>
        <taxon>Bacillati</taxon>
        <taxon>Cyanobacteriota</taxon>
        <taxon>Cyanophyceae</taxon>
        <taxon>Oculatellales</taxon>
        <taxon>Oculatellaceae</taxon>
        <taxon>Drouetiella</taxon>
    </lineage>
</organism>
<keyword evidence="2" id="KW-0012">Acyltransferase</keyword>
<evidence type="ECO:0000259" key="1">
    <source>
        <dbReference type="SMART" id="SM00563"/>
    </source>
</evidence>
<reference evidence="2" key="1">
    <citation type="submission" date="2021-05" db="EMBL/GenBank/DDBJ databases">
        <authorList>
            <person name="Pietrasiak N."/>
            <person name="Ward R."/>
            <person name="Stajich J.E."/>
            <person name="Kurbessoian T."/>
        </authorList>
    </citation>
    <scope>NUCLEOTIDE SEQUENCE</scope>
    <source>
        <strain evidence="2">UHER 2000/2452</strain>
    </source>
</reference>
<dbReference type="SMART" id="SM00563">
    <property type="entry name" value="PlsC"/>
    <property type="match status" value="1"/>
</dbReference>
<accession>A0A951UMJ5</accession>
<dbReference type="Proteomes" id="UP000757435">
    <property type="component" value="Unassembled WGS sequence"/>
</dbReference>
<dbReference type="SUPFAM" id="SSF69593">
    <property type="entry name" value="Glycerol-3-phosphate (1)-acyltransferase"/>
    <property type="match status" value="1"/>
</dbReference>
<keyword evidence="2" id="KW-0808">Transferase</keyword>
<dbReference type="GO" id="GO:0016746">
    <property type="term" value="F:acyltransferase activity"/>
    <property type="evidence" value="ECO:0007669"/>
    <property type="project" value="UniProtKB-KW"/>
</dbReference>
<comment type="caution">
    <text evidence="2">The sequence shown here is derived from an EMBL/GenBank/DDBJ whole genome shotgun (WGS) entry which is preliminary data.</text>
</comment>
<feature type="domain" description="Phospholipid/glycerol acyltransferase" evidence="1">
    <location>
        <begin position="66"/>
        <end position="210"/>
    </location>
</feature>
<sequence>MPKPITQAQPPLEFIPPAFNPAVYRFLKLVLPLWTRWRLKIVDVQVNHLDTLIHCYQRFQAGELRFMVAFRHPSTNDPFCLFNLLDRQLPKMARQQGIALKLPVYAHFMYDRGIPLWAGKTVGWLLRHLGCTSIRRGKLDLMGLRSAREIYAEGRFPIAAAPEGATNGHNEIVSPLEPGIAQLSFWCVEDLRKADRNEEVWIVPIGVQYRYVSPPWEAIEQLLSTLEADCGLPPYDAASLNPTLNIVEQGASLSAILSNPQELLLYKRLLRLSEHLLTSMEQFYSKFYHQNLRPSTLPENPTDAASDDRISPANHLIGIRLQTLLNGALSVSEDYFGVPGKGNFADRCRRLEQASWDWIYREDLKELEDLSPVDRGLADRIAEESAQRLWHMRLVESFVSVTGHYILEKPTADRFAETLLLLYDTVNKIKGRFYAPRPRLGQQRAELTVGEPIAVSDRWADYKTSRRSAVATLTQDLQVALEKLIL</sequence>
<dbReference type="AlphaFoldDB" id="A0A951UMJ5"/>
<protein>
    <submittedName>
        <fullName evidence="2">1-acyl-sn-glycerol-3-phosphate acyltransferase</fullName>
    </submittedName>
</protein>
<dbReference type="InterPro" id="IPR002123">
    <property type="entry name" value="Plipid/glycerol_acylTrfase"/>
</dbReference>